<name>R0KZC4_NOSB1</name>
<keyword evidence="2" id="KW-0812">Transmembrane</keyword>
<keyword evidence="2" id="KW-0472">Membrane</keyword>
<dbReference type="HOGENOM" id="CLU_883059_0_0_1"/>
<feature type="coiled-coil region" evidence="1">
    <location>
        <begin position="101"/>
        <end position="128"/>
    </location>
</feature>
<keyword evidence="1" id="KW-0175">Coiled coil</keyword>
<accession>R0KZC4</accession>
<feature type="transmembrane region" description="Helical" evidence="2">
    <location>
        <begin position="292"/>
        <end position="311"/>
    </location>
</feature>
<reference evidence="3 4" key="1">
    <citation type="journal article" date="2013" name="BMC Genomics">
        <title>Comparative genomics of parasitic silkworm microsporidia reveal an association between genome expansion and host adaptation.</title>
        <authorList>
            <person name="Pan G."/>
            <person name="Xu J."/>
            <person name="Li T."/>
            <person name="Xia Q."/>
            <person name="Liu S.L."/>
            <person name="Zhang G."/>
            <person name="Li S."/>
            <person name="Li C."/>
            <person name="Liu H."/>
            <person name="Yang L."/>
            <person name="Liu T."/>
            <person name="Zhang X."/>
            <person name="Wu Z."/>
            <person name="Fan W."/>
            <person name="Dang X."/>
            <person name="Xiang H."/>
            <person name="Tao M."/>
            <person name="Li Y."/>
            <person name="Hu J."/>
            <person name="Li Z."/>
            <person name="Lin L."/>
            <person name="Luo J."/>
            <person name="Geng L."/>
            <person name="Wang L."/>
            <person name="Long M."/>
            <person name="Wan Y."/>
            <person name="He N."/>
            <person name="Zhang Z."/>
            <person name="Lu C."/>
            <person name="Keeling P.J."/>
            <person name="Wang J."/>
            <person name="Xiang Z."/>
            <person name="Zhou Z."/>
        </authorList>
    </citation>
    <scope>NUCLEOTIDE SEQUENCE [LARGE SCALE GENOMIC DNA]</scope>
    <source>
        <strain evidence="4">CQ1 / CVCC 102059</strain>
    </source>
</reference>
<evidence type="ECO:0000313" key="3">
    <source>
        <dbReference type="EMBL" id="EOB15557.1"/>
    </source>
</evidence>
<dbReference type="AlphaFoldDB" id="R0KZC4"/>
<keyword evidence="4" id="KW-1185">Reference proteome</keyword>
<dbReference type="EMBL" id="KB908910">
    <property type="protein sequence ID" value="EOB15557.1"/>
    <property type="molecule type" value="Genomic_DNA"/>
</dbReference>
<keyword evidence="2" id="KW-1133">Transmembrane helix</keyword>
<dbReference type="VEuPathDB" id="MicrosporidiaDB:NBO_2g0049"/>
<dbReference type="Proteomes" id="UP000016927">
    <property type="component" value="Unassembled WGS sequence"/>
</dbReference>
<organism evidence="3 4">
    <name type="scientific">Nosema bombycis (strain CQ1 / CVCC 102059)</name>
    <name type="common">Microsporidian parasite</name>
    <name type="synonym">Pebrine of silkworm</name>
    <dbReference type="NCBI Taxonomy" id="578461"/>
    <lineage>
        <taxon>Eukaryota</taxon>
        <taxon>Fungi</taxon>
        <taxon>Fungi incertae sedis</taxon>
        <taxon>Microsporidia</taxon>
        <taxon>Nosematidae</taxon>
        <taxon>Nosema</taxon>
    </lineage>
</organism>
<evidence type="ECO:0000313" key="4">
    <source>
        <dbReference type="Proteomes" id="UP000016927"/>
    </source>
</evidence>
<evidence type="ECO:0000256" key="2">
    <source>
        <dbReference type="SAM" id="Phobius"/>
    </source>
</evidence>
<gene>
    <name evidence="3" type="ORF">NBO_2g0049</name>
</gene>
<protein>
    <submittedName>
        <fullName evidence="3">Uncharacterized protein</fullName>
    </submittedName>
</protein>
<sequence length="315" mass="37100">MPIIIQRDDIIVKTAFNFIDDSYVRLIRAGVITLQDYDLFISCLKIMKSLFTNILQEIIIFNQERTIDIDFYGRLFETDDGYLRVTHIINDDPFSSLFMLVKRYLNDVSQLNEMYAEASEKALELEEDSICRSILYNLRLFYYETENLICKGYTVKIHGNEKRMEVDERTVTMINKVIEELISDCQIQLQNTLLPNMLQSPYFSSVSESYEALSKSFNHCTFDKNHNFNYIDTNEITNEDPEKYKTNEVDQNLPVALKSESLLRNDFDVPVIYRPLTTTVKTEEIYGMHHPFKYLIILFLMGIFAIFVMLMKKRN</sequence>
<proteinExistence type="predicted"/>
<evidence type="ECO:0000256" key="1">
    <source>
        <dbReference type="SAM" id="Coils"/>
    </source>
</evidence>